<dbReference type="EC" id="1.3.1.76" evidence="2"/>
<keyword evidence="3 6" id="KW-0560">Oxidoreductase</keyword>
<dbReference type="InterPro" id="IPR006367">
    <property type="entry name" value="Sirohaem_synthase_N"/>
</dbReference>
<keyword evidence="4" id="KW-0520">NAD</keyword>
<keyword evidence="6" id="KW-0489">Methyltransferase</keyword>
<dbReference type="GO" id="GO:0043115">
    <property type="term" value="F:precorrin-2 dehydrogenase activity"/>
    <property type="evidence" value="ECO:0007669"/>
    <property type="project" value="UniProtKB-EC"/>
</dbReference>
<evidence type="ECO:0000256" key="4">
    <source>
        <dbReference type="ARBA" id="ARBA00023027"/>
    </source>
</evidence>
<evidence type="ECO:0000313" key="6">
    <source>
        <dbReference type="EMBL" id="MBB5730207.1"/>
    </source>
</evidence>
<accession>A0A7W9BU90</accession>
<evidence type="ECO:0000256" key="1">
    <source>
        <dbReference type="ARBA" id="ARBA00005010"/>
    </source>
</evidence>
<protein>
    <recommendedName>
        <fullName evidence="2">precorrin-2 dehydrogenase</fullName>
        <ecNumber evidence="2">1.3.1.76</ecNumber>
    </recommendedName>
</protein>
<dbReference type="GO" id="GO:0019354">
    <property type="term" value="P:siroheme biosynthetic process"/>
    <property type="evidence" value="ECO:0007669"/>
    <property type="project" value="UniProtKB-UniPathway"/>
</dbReference>
<dbReference type="GO" id="GO:0008168">
    <property type="term" value="F:methyltransferase activity"/>
    <property type="evidence" value="ECO:0007669"/>
    <property type="project" value="UniProtKB-KW"/>
</dbReference>
<proteinExistence type="predicted"/>
<dbReference type="NCBIfam" id="TIGR01470">
    <property type="entry name" value="cysG_Nterm"/>
    <property type="match status" value="1"/>
</dbReference>
<keyword evidence="5" id="KW-0627">Porphyrin biosynthesis</keyword>
<dbReference type="EMBL" id="JACIJR010000006">
    <property type="protein sequence ID" value="MBB5730207.1"/>
    <property type="molecule type" value="Genomic_DNA"/>
</dbReference>
<keyword evidence="6" id="KW-0808">Transferase</keyword>
<dbReference type="GO" id="GO:0032259">
    <property type="term" value="P:methylation"/>
    <property type="evidence" value="ECO:0007669"/>
    <property type="project" value="UniProtKB-KW"/>
</dbReference>
<dbReference type="PANTHER" id="PTHR35330">
    <property type="entry name" value="SIROHEME BIOSYNTHESIS PROTEIN MET8"/>
    <property type="match status" value="1"/>
</dbReference>
<dbReference type="Pfam" id="PF13241">
    <property type="entry name" value="NAD_binding_7"/>
    <property type="match status" value="1"/>
</dbReference>
<keyword evidence="6" id="KW-0456">Lyase</keyword>
<dbReference type="PANTHER" id="PTHR35330:SF1">
    <property type="entry name" value="SIROHEME BIOSYNTHESIS PROTEIN MET8"/>
    <property type="match status" value="1"/>
</dbReference>
<evidence type="ECO:0000256" key="3">
    <source>
        <dbReference type="ARBA" id="ARBA00023002"/>
    </source>
</evidence>
<name>A0A7W9BU90_9SPHN</name>
<reference evidence="6 7" key="1">
    <citation type="submission" date="2020-08" db="EMBL/GenBank/DDBJ databases">
        <title>Genomic Encyclopedia of Type Strains, Phase IV (KMG-IV): sequencing the most valuable type-strain genomes for metagenomic binning, comparative biology and taxonomic classification.</title>
        <authorList>
            <person name="Goeker M."/>
        </authorList>
    </citation>
    <scope>NUCLEOTIDE SEQUENCE [LARGE SCALE GENOMIC DNA]</scope>
    <source>
        <strain evidence="6 7">DSM 103336</strain>
    </source>
</reference>
<dbReference type="UniPathway" id="UPA00262">
    <property type="reaction ID" value="UER00222"/>
</dbReference>
<evidence type="ECO:0000256" key="5">
    <source>
        <dbReference type="ARBA" id="ARBA00023244"/>
    </source>
</evidence>
<evidence type="ECO:0000313" key="7">
    <source>
        <dbReference type="Proteomes" id="UP000546701"/>
    </source>
</evidence>
<gene>
    <name evidence="6" type="ORF">FHS99_002705</name>
</gene>
<comment type="pathway">
    <text evidence="1">Porphyrin-containing compound metabolism; siroheme biosynthesis; sirohydrochlorin from precorrin-2: step 1/1.</text>
</comment>
<dbReference type="InterPro" id="IPR028161">
    <property type="entry name" value="Met8-like"/>
</dbReference>
<dbReference type="Gene3D" id="3.30.160.110">
    <property type="entry name" value="Siroheme synthase, domain 2"/>
    <property type="match status" value="1"/>
</dbReference>
<dbReference type="Proteomes" id="UP000546701">
    <property type="component" value="Unassembled WGS sequence"/>
</dbReference>
<comment type="caution">
    <text evidence="6">The sequence shown here is derived from an EMBL/GenBank/DDBJ whole genome shotgun (WGS) entry which is preliminary data.</text>
</comment>
<sequence length="288" mass="29309">MTLHSLPILLRLSSRPVILLGEGGAADAKRRILTRAGAVPVGEDAAAALAIVAIEDADEATAAVARLRARGILVNAVDRPALCDFTLPAIVERGAVLVAIGTGGASAGLAKALRQRLEMLLPADLGTLADGLFAARGAVKARWPENDVRRRAIDAALAPGGLLDPLTAGGAERIAGWVAAGDAGAELGNVAIRLRSGDPDDLTLREARWLGGADVVRHAADVPAAILARIRADADVAVGSGEDVAADGLIVDLRFAEAAPAQACFGRACKVADRFAALSVGGDEQEVA</sequence>
<keyword evidence="7" id="KW-1185">Reference proteome</keyword>
<organism evidence="6 7">
    <name type="scientific">Sphingomonas prati</name>
    <dbReference type="NCBI Taxonomy" id="1843237"/>
    <lineage>
        <taxon>Bacteria</taxon>
        <taxon>Pseudomonadati</taxon>
        <taxon>Pseudomonadota</taxon>
        <taxon>Alphaproteobacteria</taxon>
        <taxon>Sphingomonadales</taxon>
        <taxon>Sphingomonadaceae</taxon>
        <taxon>Sphingomonas</taxon>
    </lineage>
</organism>
<evidence type="ECO:0000256" key="2">
    <source>
        <dbReference type="ARBA" id="ARBA00012400"/>
    </source>
</evidence>
<dbReference type="Gene3D" id="3.40.50.720">
    <property type="entry name" value="NAD(P)-binding Rossmann-like Domain"/>
    <property type="match status" value="1"/>
</dbReference>
<dbReference type="AlphaFoldDB" id="A0A7W9BU90"/>
<dbReference type="GO" id="GO:0004325">
    <property type="term" value="F:ferrochelatase activity"/>
    <property type="evidence" value="ECO:0007669"/>
    <property type="project" value="InterPro"/>
</dbReference>
<dbReference type="SUPFAM" id="SSF75615">
    <property type="entry name" value="Siroheme synthase middle domains-like"/>
    <property type="match status" value="1"/>
</dbReference>